<dbReference type="Proteomes" id="UP000441399">
    <property type="component" value="Unassembled WGS sequence"/>
</dbReference>
<proteinExistence type="predicted"/>
<dbReference type="GO" id="GO:0005886">
    <property type="term" value="C:plasma membrane"/>
    <property type="evidence" value="ECO:0007669"/>
    <property type="project" value="UniProtKB-SubCell"/>
</dbReference>
<keyword evidence="2" id="KW-1003">Cell membrane</keyword>
<reference evidence="7 8" key="1">
    <citation type="submission" date="2019-11" db="EMBL/GenBank/DDBJ databases">
        <authorList>
            <person name="Holert J."/>
        </authorList>
    </citation>
    <scope>NUCLEOTIDE SEQUENCE [LARGE SCALE GENOMIC DNA]</scope>
    <source>
        <strain evidence="7">SB11_3</strain>
    </source>
</reference>
<dbReference type="PANTHER" id="PTHR30606:SF10">
    <property type="entry name" value="PHOSPHATIDYLINOSITOL MANNOSIDE ACYLTRANSFERASE"/>
    <property type="match status" value="1"/>
</dbReference>
<evidence type="ECO:0000256" key="1">
    <source>
        <dbReference type="ARBA" id="ARBA00004533"/>
    </source>
</evidence>
<dbReference type="Pfam" id="PF03279">
    <property type="entry name" value="Lip_A_acyltrans"/>
    <property type="match status" value="1"/>
</dbReference>
<dbReference type="EC" id="2.3.1.241" evidence="7"/>
<organism evidence="7 8">
    <name type="scientific">BD1-7 clade bacterium</name>
    <dbReference type="NCBI Taxonomy" id="2029982"/>
    <lineage>
        <taxon>Bacteria</taxon>
        <taxon>Pseudomonadati</taxon>
        <taxon>Pseudomonadota</taxon>
        <taxon>Gammaproteobacteria</taxon>
        <taxon>Cellvibrionales</taxon>
        <taxon>Spongiibacteraceae</taxon>
        <taxon>BD1-7 clade</taxon>
    </lineage>
</organism>
<comment type="subcellular location">
    <subcellularLocation>
        <location evidence="1">Cell inner membrane</location>
    </subcellularLocation>
</comment>
<dbReference type="GO" id="GO:0009247">
    <property type="term" value="P:glycolipid biosynthetic process"/>
    <property type="evidence" value="ECO:0007669"/>
    <property type="project" value="UniProtKB-ARBA"/>
</dbReference>
<keyword evidence="6 7" id="KW-0012">Acyltransferase</keyword>
<gene>
    <name evidence="7" type="primary">lpxL_2</name>
    <name evidence="7" type="ORF">OPDIPICF_01639</name>
</gene>
<protein>
    <submittedName>
        <fullName evidence="7">Lipid A biosynthesis lauroyltransferase</fullName>
        <ecNumber evidence="7">2.3.1.241</ecNumber>
    </submittedName>
</protein>
<name>A0A5S9QBX5_9GAMM</name>
<keyword evidence="3" id="KW-0997">Cell inner membrane</keyword>
<evidence type="ECO:0000256" key="3">
    <source>
        <dbReference type="ARBA" id="ARBA00022519"/>
    </source>
</evidence>
<dbReference type="OrthoDB" id="9803456at2"/>
<evidence type="ECO:0000256" key="6">
    <source>
        <dbReference type="ARBA" id="ARBA00023315"/>
    </source>
</evidence>
<sequence>MNFTTDKFSTPIDADSIDPIERANRLSQRISQTLQRLPRRYCALPLRLMTSCNWPLDHFNRAIALRNLEFAYPDKPVTWRKRLARQSYHNALRNGADVLWLKDLAPHIHNARVVEDALTGGRGACLVTLHLGSWESLSVGLNQLGYPTTLLARIPSRYQYLRECYSRADIAFIQDRQPDTFIQIVRAIKNGRLVSFYSDGFADEVPVKLFGQPTAAPMGAITLANMLKVDVIIGWCWRESGDEYHCAFDTLPQTHTGNREADIQTNAQHMADRIEQLIRQYPEQWLWSLNRFPTNETSQGSC</sequence>
<keyword evidence="4 7" id="KW-0808">Transferase</keyword>
<evidence type="ECO:0000256" key="5">
    <source>
        <dbReference type="ARBA" id="ARBA00023136"/>
    </source>
</evidence>
<keyword evidence="8" id="KW-1185">Reference proteome</keyword>
<evidence type="ECO:0000313" key="8">
    <source>
        <dbReference type="Proteomes" id="UP000441399"/>
    </source>
</evidence>
<dbReference type="EMBL" id="CACSIO010000023">
    <property type="protein sequence ID" value="CAA0114727.1"/>
    <property type="molecule type" value="Genomic_DNA"/>
</dbReference>
<dbReference type="CDD" id="cd07984">
    <property type="entry name" value="LPLAT_LABLAT-like"/>
    <property type="match status" value="1"/>
</dbReference>
<accession>A0A5S9QBX5</accession>
<evidence type="ECO:0000256" key="2">
    <source>
        <dbReference type="ARBA" id="ARBA00022475"/>
    </source>
</evidence>
<dbReference type="InterPro" id="IPR004960">
    <property type="entry name" value="LipA_acyltrans"/>
</dbReference>
<dbReference type="GO" id="GO:0008913">
    <property type="term" value="F:Kdo2-lipid IVA acyltransferase activity"/>
    <property type="evidence" value="ECO:0007669"/>
    <property type="project" value="UniProtKB-EC"/>
</dbReference>
<evidence type="ECO:0000313" key="7">
    <source>
        <dbReference type="EMBL" id="CAA0114727.1"/>
    </source>
</evidence>
<keyword evidence="5" id="KW-0472">Membrane</keyword>
<dbReference type="PANTHER" id="PTHR30606">
    <property type="entry name" value="LIPID A BIOSYNTHESIS LAUROYL ACYLTRANSFERASE"/>
    <property type="match status" value="1"/>
</dbReference>
<evidence type="ECO:0000256" key="4">
    <source>
        <dbReference type="ARBA" id="ARBA00022679"/>
    </source>
</evidence>
<dbReference type="AlphaFoldDB" id="A0A5S9QBX5"/>